<dbReference type="OrthoDB" id="5376498at2759"/>
<dbReference type="KEGG" id="glz:GLAREA_08298"/>
<protein>
    <submittedName>
        <fullName evidence="1">Uncharacterized protein</fullName>
    </submittedName>
</protein>
<dbReference type="EMBL" id="KE145373">
    <property type="protein sequence ID" value="EPE24446.1"/>
    <property type="molecule type" value="Genomic_DNA"/>
</dbReference>
<dbReference type="RefSeq" id="XP_008088534.1">
    <property type="nucleotide sequence ID" value="XM_008090343.1"/>
</dbReference>
<dbReference type="OMA" id="FEVEWPQ"/>
<dbReference type="GeneID" id="19467347"/>
<reference evidence="1 2" key="1">
    <citation type="journal article" date="2013" name="BMC Genomics">
        <title>Genomics-driven discovery of the pneumocandin biosynthetic gene cluster in the fungus Glarea lozoyensis.</title>
        <authorList>
            <person name="Chen L."/>
            <person name="Yue Q."/>
            <person name="Zhang X."/>
            <person name="Xiang M."/>
            <person name="Wang C."/>
            <person name="Li S."/>
            <person name="Che Y."/>
            <person name="Ortiz-Lopez F.J."/>
            <person name="Bills G.F."/>
            <person name="Liu X."/>
            <person name="An Z."/>
        </authorList>
    </citation>
    <scope>NUCLEOTIDE SEQUENCE [LARGE SCALE GENOMIC DNA]</scope>
    <source>
        <strain evidence="2">ATCC 20868 / MF5171</strain>
    </source>
</reference>
<dbReference type="eggNOG" id="ENOG502T0DY">
    <property type="taxonomic scope" value="Eukaryota"/>
</dbReference>
<dbReference type="Proteomes" id="UP000016922">
    <property type="component" value="Unassembled WGS sequence"/>
</dbReference>
<accession>S3CX96</accession>
<dbReference type="AlphaFoldDB" id="S3CX96"/>
<sequence>MSVNHTALTLRFKYGKHTVLLLAEPLTPFATIKSDLLKVLHERYPDGIPRNDTGESITIPADVTDVILGVPNDVYDNSKGWSELNADAGGGIKETPKSMGLKEGSMLAFSFVPSTDEETQPEFYVEFSNVEELYPEEE</sequence>
<dbReference type="HOGENOM" id="CLU_096182_1_0_1"/>
<evidence type="ECO:0000313" key="2">
    <source>
        <dbReference type="Proteomes" id="UP000016922"/>
    </source>
</evidence>
<gene>
    <name evidence="1" type="ORF">GLAREA_08298</name>
</gene>
<keyword evidence="2" id="KW-1185">Reference proteome</keyword>
<evidence type="ECO:0000313" key="1">
    <source>
        <dbReference type="EMBL" id="EPE24446.1"/>
    </source>
</evidence>
<proteinExistence type="predicted"/>
<name>S3CX96_GLAL2</name>
<organism evidence="1 2">
    <name type="scientific">Glarea lozoyensis (strain ATCC 20868 / MF5171)</name>
    <dbReference type="NCBI Taxonomy" id="1116229"/>
    <lineage>
        <taxon>Eukaryota</taxon>
        <taxon>Fungi</taxon>
        <taxon>Dikarya</taxon>
        <taxon>Ascomycota</taxon>
        <taxon>Pezizomycotina</taxon>
        <taxon>Leotiomycetes</taxon>
        <taxon>Helotiales</taxon>
        <taxon>Helotiaceae</taxon>
        <taxon>Glarea</taxon>
    </lineage>
</organism>